<dbReference type="Pfam" id="PF00107">
    <property type="entry name" value="ADH_zinc_N"/>
    <property type="match status" value="1"/>
</dbReference>
<feature type="non-terminal residue" evidence="5">
    <location>
        <position position="289"/>
    </location>
</feature>
<dbReference type="SUPFAM" id="SSF51735">
    <property type="entry name" value="NAD(P)-binding Rossmann-fold domains"/>
    <property type="match status" value="1"/>
</dbReference>
<sequence>MPKSLQIRGAGKIGIKDVEKPCPEGNQTFNPLDVAVVCITASVAEFVDYYSGNTIGCDFAGIVEVVGPQATRFQPGDRVGGFLPGNLQEQGAFAEYLVVEESFSTRLPASMPFEYAATIGVAASTAAIALFSHLNLPRYGNGAKPFNQYLLVNGGSSATGTMIIQIAKLSGARVIALRSPRNFDLVKSYGADKAFDYQHPDVAAMIRDYTGDAVGLAVNCVPTRQANMRLVFNKDFQLGSDMYAASQDLRELVKDFWKQIDEEFMPRNSLKIPPSENHPERARRGARKS</sequence>
<dbReference type="InterPro" id="IPR013149">
    <property type="entry name" value="ADH-like_C"/>
</dbReference>
<dbReference type="PANTHER" id="PTHR45348">
    <property type="entry name" value="HYPOTHETICAL OXIDOREDUCTASE (EUROFUNG)"/>
    <property type="match status" value="1"/>
</dbReference>
<reference evidence="5" key="1">
    <citation type="submission" date="2023-01" db="EMBL/GenBank/DDBJ databases">
        <authorList>
            <person name="Piombo E."/>
        </authorList>
    </citation>
    <scope>NUCLEOTIDE SEQUENCE</scope>
</reference>
<dbReference type="GO" id="GO:0016651">
    <property type="term" value="F:oxidoreductase activity, acting on NAD(P)H"/>
    <property type="evidence" value="ECO:0007669"/>
    <property type="project" value="InterPro"/>
</dbReference>
<dbReference type="InterPro" id="IPR036291">
    <property type="entry name" value="NAD(P)-bd_dom_sf"/>
</dbReference>
<dbReference type="Gene3D" id="3.40.50.720">
    <property type="entry name" value="NAD(P)-binding Rossmann-like Domain"/>
    <property type="match status" value="1"/>
</dbReference>
<accession>A0AA35M8I7</accession>
<feature type="domain" description="Enoyl reductase (ER)" evidence="4">
    <location>
        <begin position="14"/>
        <end position="284"/>
    </location>
</feature>
<comment type="caution">
    <text evidence="5">The sequence shown here is derived from an EMBL/GenBank/DDBJ whole genome shotgun (WGS) entry which is preliminary data.</text>
</comment>
<evidence type="ECO:0000256" key="3">
    <source>
        <dbReference type="SAM" id="MobiDB-lite"/>
    </source>
</evidence>
<dbReference type="Pfam" id="PF08240">
    <property type="entry name" value="ADH_N"/>
    <property type="match status" value="1"/>
</dbReference>
<dbReference type="CDD" id="cd08249">
    <property type="entry name" value="enoyl_reductase_like"/>
    <property type="match status" value="1"/>
</dbReference>
<dbReference type="InterPro" id="IPR047122">
    <property type="entry name" value="Trans-enoyl_RdTase-like"/>
</dbReference>
<evidence type="ECO:0000313" key="6">
    <source>
        <dbReference type="Proteomes" id="UP001160390"/>
    </source>
</evidence>
<dbReference type="Gene3D" id="3.90.180.10">
    <property type="entry name" value="Medium-chain alcohol dehydrogenases, catalytic domain"/>
    <property type="match status" value="1"/>
</dbReference>
<dbReference type="EMBL" id="CABFNP030001210">
    <property type="protein sequence ID" value="CAI6092485.1"/>
    <property type="molecule type" value="Genomic_DNA"/>
</dbReference>
<protein>
    <recommendedName>
        <fullName evidence="4">Enoyl reductase (ER) domain-containing protein</fullName>
    </recommendedName>
</protein>
<dbReference type="Proteomes" id="UP001160390">
    <property type="component" value="Unassembled WGS sequence"/>
</dbReference>
<dbReference type="InterPro" id="IPR011032">
    <property type="entry name" value="GroES-like_sf"/>
</dbReference>
<dbReference type="SUPFAM" id="SSF50129">
    <property type="entry name" value="GroES-like"/>
    <property type="match status" value="1"/>
</dbReference>
<keyword evidence="2" id="KW-0560">Oxidoreductase</keyword>
<keyword evidence="6" id="KW-1185">Reference proteome</keyword>
<evidence type="ECO:0000313" key="5">
    <source>
        <dbReference type="EMBL" id="CAI6092485.1"/>
    </source>
</evidence>
<dbReference type="AlphaFoldDB" id="A0AA35M8I7"/>
<proteinExistence type="inferred from homology"/>
<dbReference type="SMART" id="SM00829">
    <property type="entry name" value="PKS_ER"/>
    <property type="match status" value="1"/>
</dbReference>
<evidence type="ECO:0000259" key="4">
    <source>
        <dbReference type="SMART" id="SM00829"/>
    </source>
</evidence>
<organism evidence="5 6">
    <name type="scientific">Clonostachys chloroleuca</name>
    <dbReference type="NCBI Taxonomy" id="1926264"/>
    <lineage>
        <taxon>Eukaryota</taxon>
        <taxon>Fungi</taxon>
        <taxon>Dikarya</taxon>
        <taxon>Ascomycota</taxon>
        <taxon>Pezizomycotina</taxon>
        <taxon>Sordariomycetes</taxon>
        <taxon>Hypocreomycetidae</taxon>
        <taxon>Hypocreales</taxon>
        <taxon>Bionectriaceae</taxon>
        <taxon>Clonostachys</taxon>
    </lineage>
</organism>
<dbReference type="InterPro" id="IPR020843">
    <property type="entry name" value="ER"/>
</dbReference>
<name>A0AA35M8I7_9HYPO</name>
<evidence type="ECO:0000256" key="2">
    <source>
        <dbReference type="ARBA" id="ARBA00023002"/>
    </source>
</evidence>
<comment type="similarity">
    <text evidence="1">Belongs to the zinc-containing alcohol dehydrogenase family.</text>
</comment>
<feature type="region of interest" description="Disordered" evidence="3">
    <location>
        <begin position="268"/>
        <end position="289"/>
    </location>
</feature>
<gene>
    <name evidence="5" type="ORF">CCHLO57077_00017657</name>
</gene>
<evidence type="ECO:0000256" key="1">
    <source>
        <dbReference type="ARBA" id="ARBA00008072"/>
    </source>
</evidence>
<dbReference type="InterPro" id="IPR013154">
    <property type="entry name" value="ADH-like_N"/>
</dbReference>
<dbReference type="PANTHER" id="PTHR45348:SF2">
    <property type="entry name" value="ZINC-TYPE ALCOHOL DEHYDROGENASE-LIKE PROTEIN C2E1P3.01"/>
    <property type="match status" value="1"/>
</dbReference>